<dbReference type="InterPro" id="IPR001412">
    <property type="entry name" value="aa-tRNA-synth_I_CS"/>
</dbReference>
<keyword evidence="4 8" id="KW-0067">ATP-binding</keyword>
<dbReference type="PRINTS" id="PR01039">
    <property type="entry name" value="TRNASYNTHTRP"/>
</dbReference>
<protein>
    <recommendedName>
        <fullName evidence="8">Tryptophan--tRNA ligase</fullName>
        <ecNumber evidence="8">6.1.1.2</ecNumber>
    </recommendedName>
    <alternativeName>
        <fullName evidence="8">Tryptophanyl-tRNA synthetase</fullName>
        <shortName evidence="8">TrpRS</shortName>
    </alternativeName>
</protein>
<dbReference type="EC" id="6.1.1.2" evidence="8"/>
<evidence type="ECO:0000256" key="1">
    <source>
        <dbReference type="ARBA" id="ARBA00005594"/>
    </source>
</evidence>
<dbReference type="GO" id="GO:0005829">
    <property type="term" value="C:cytosol"/>
    <property type="evidence" value="ECO:0007669"/>
    <property type="project" value="TreeGrafter"/>
</dbReference>
<dbReference type="CDD" id="cd00806">
    <property type="entry name" value="TrpRS_core"/>
    <property type="match status" value="1"/>
</dbReference>
<reference evidence="10" key="1">
    <citation type="journal article" date="2020" name="mSystems">
        <title>Genome- and Community-Level Interaction Insights into Carbon Utilization and Element Cycling Functions of Hydrothermarchaeota in Hydrothermal Sediment.</title>
        <authorList>
            <person name="Zhou Z."/>
            <person name="Liu Y."/>
            <person name="Xu W."/>
            <person name="Pan J."/>
            <person name="Luo Z.H."/>
            <person name="Li M."/>
        </authorList>
    </citation>
    <scope>NUCLEOTIDE SEQUENCE [LARGE SCALE GENOMIC DNA]</scope>
    <source>
        <strain evidence="10">SpSt-477</strain>
    </source>
</reference>
<dbReference type="Pfam" id="PF00579">
    <property type="entry name" value="tRNA-synt_1b"/>
    <property type="match status" value="1"/>
</dbReference>
<dbReference type="Gene3D" id="1.10.240.10">
    <property type="entry name" value="Tyrosyl-Transfer RNA Synthetase"/>
    <property type="match status" value="1"/>
</dbReference>
<comment type="function">
    <text evidence="8">Catalyzes the attachment of tryptophan to tRNA(Trp).</text>
</comment>
<proteinExistence type="inferred from homology"/>
<evidence type="ECO:0000256" key="9">
    <source>
        <dbReference type="RuleBase" id="RU363036"/>
    </source>
</evidence>
<sequence length="333" mass="37655">MTEIRRVLSGMRPTGRLHLGNYHGALANWVDLQDRYECFFFVADWHALTSDYEHPNSIPEFIREMLIDWLSVGLSPEKSTLFVQSLVKEHAELFLLLSMITPVPWLERNPTYKDQIVQLENKDLSTFGFLGYPVLQAADIIIYKADAVPVGVDQVPHIEITREIARRFNFLYGNVFPEPQAILTPSSKILGLDRRKMSKSYNNAIFLADSPEEIAAKVSIMVTDPNRARRKDPGNPDICNVFEFHRLYSPPVVVAEIDPACRKAEIGCVECKKRMAEYLISALEPIREKRKALEADPNVVSDIIVEGSRKARIVAASTMEEVRSALGLKLSNA</sequence>
<feature type="binding site" evidence="8">
    <location>
        <position position="139"/>
    </location>
    <ligand>
        <name>L-tryptophan</name>
        <dbReference type="ChEBI" id="CHEBI:57912"/>
    </ligand>
</feature>
<comment type="catalytic activity">
    <reaction evidence="7 8">
        <text>tRNA(Trp) + L-tryptophan + ATP = L-tryptophyl-tRNA(Trp) + AMP + diphosphate + H(+)</text>
        <dbReference type="Rhea" id="RHEA:24080"/>
        <dbReference type="Rhea" id="RHEA-COMP:9671"/>
        <dbReference type="Rhea" id="RHEA-COMP:9705"/>
        <dbReference type="ChEBI" id="CHEBI:15378"/>
        <dbReference type="ChEBI" id="CHEBI:30616"/>
        <dbReference type="ChEBI" id="CHEBI:33019"/>
        <dbReference type="ChEBI" id="CHEBI:57912"/>
        <dbReference type="ChEBI" id="CHEBI:78442"/>
        <dbReference type="ChEBI" id="CHEBI:78535"/>
        <dbReference type="ChEBI" id="CHEBI:456215"/>
        <dbReference type="EC" id="6.1.1.2"/>
    </reaction>
</comment>
<dbReference type="GO" id="GO:0004830">
    <property type="term" value="F:tryptophan-tRNA ligase activity"/>
    <property type="evidence" value="ECO:0007669"/>
    <property type="project" value="UniProtKB-UniRule"/>
</dbReference>
<keyword evidence="5 8" id="KW-0648">Protein biosynthesis</keyword>
<keyword evidence="6 8" id="KW-0030">Aminoacyl-tRNA synthetase</keyword>
<accession>A0A7C4RHK1</accession>
<dbReference type="GO" id="GO:0006436">
    <property type="term" value="P:tryptophanyl-tRNA aminoacylation"/>
    <property type="evidence" value="ECO:0007669"/>
    <property type="project" value="UniProtKB-UniRule"/>
</dbReference>
<dbReference type="PANTHER" id="PTHR43766:SF1">
    <property type="entry name" value="TRYPTOPHAN--TRNA LIGASE, MITOCHONDRIAL"/>
    <property type="match status" value="1"/>
</dbReference>
<dbReference type="InterPro" id="IPR002306">
    <property type="entry name" value="Trp-tRNA-ligase"/>
</dbReference>
<feature type="binding site" evidence="8">
    <location>
        <begin position="20"/>
        <end position="21"/>
    </location>
    <ligand>
        <name>ATP</name>
        <dbReference type="ChEBI" id="CHEBI:30616"/>
    </ligand>
</feature>
<dbReference type="AlphaFoldDB" id="A0A7C4RHK1"/>
<gene>
    <name evidence="8 10" type="primary">trpS</name>
    <name evidence="10" type="ORF">ENS29_04345</name>
</gene>
<evidence type="ECO:0000256" key="3">
    <source>
        <dbReference type="ARBA" id="ARBA00022741"/>
    </source>
</evidence>
<dbReference type="SUPFAM" id="SSF52374">
    <property type="entry name" value="Nucleotidylyl transferase"/>
    <property type="match status" value="1"/>
</dbReference>
<name>A0A7C4RHK1_9BACT</name>
<dbReference type="FunFam" id="1.10.240.10:FF:000005">
    <property type="entry name" value="Tryptophan--tRNA ligase"/>
    <property type="match status" value="1"/>
</dbReference>
<dbReference type="HAMAP" id="MF_00140_B">
    <property type="entry name" value="Trp_tRNA_synth_B"/>
    <property type="match status" value="1"/>
</dbReference>
<dbReference type="FunFam" id="3.40.50.620:FF:000094">
    <property type="entry name" value="Tryptophan--tRNA ligase"/>
    <property type="match status" value="1"/>
</dbReference>
<dbReference type="Gene3D" id="3.40.50.620">
    <property type="entry name" value="HUPs"/>
    <property type="match status" value="1"/>
</dbReference>
<evidence type="ECO:0000256" key="8">
    <source>
        <dbReference type="HAMAP-Rule" id="MF_00140"/>
    </source>
</evidence>
<evidence type="ECO:0000256" key="2">
    <source>
        <dbReference type="ARBA" id="ARBA00022598"/>
    </source>
</evidence>
<feature type="binding site" evidence="8">
    <location>
        <begin position="196"/>
        <end position="200"/>
    </location>
    <ligand>
        <name>ATP</name>
        <dbReference type="ChEBI" id="CHEBI:30616"/>
    </ligand>
</feature>
<dbReference type="InterPro" id="IPR050203">
    <property type="entry name" value="Trp-tRNA_synthetase"/>
</dbReference>
<dbReference type="InterPro" id="IPR014729">
    <property type="entry name" value="Rossmann-like_a/b/a_fold"/>
</dbReference>
<dbReference type="PROSITE" id="PS00178">
    <property type="entry name" value="AA_TRNA_LIGASE_I"/>
    <property type="match status" value="1"/>
</dbReference>
<evidence type="ECO:0000256" key="7">
    <source>
        <dbReference type="ARBA" id="ARBA00049929"/>
    </source>
</evidence>
<keyword evidence="3 8" id="KW-0547">Nucleotide-binding</keyword>
<dbReference type="PANTHER" id="PTHR43766">
    <property type="entry name" value="TRYPTOPHAN--TRNA LIGASE, MITOCHONDRIAL"/>
    <property type="match status" value="1"/>
</dbReference>
<feature type="short sequence motif" description="'KMSKS' region" evidence="8">
    <location>
        <begin position="196"/>
        <end position="200"/>
    </location>
</feature>
<keyword evidence="2 8" id="KW-0436">Ligase</keyword>
<comment type="similarity">
    <text evidence="1 8 9">Belongs to the class-I aminoacyl-tRNA synthetase family.</text>
</comment>
<comment type="subcellular location">
    <subcellularLocation>
        <location evidence="8">Cytoplasm</location>
    </subcellularLocation>
</comment>
<dbReference type="InterPro" id="IPR024109">
    <property type="entry name" value="Trp-tRNA-ligase_bac-type"/>
</dbReference>
<dbReference type="GO" id="GO:0005524">
    <property type="term" value="F:ATP binding"/>
    <property type="evidence" value="ECO:0007669"/>
    <property type="project" value="UniProtKB-UniRule"/>
</dbReference>
<evidence type="ECO:0000313" key="10">
    <source>
        <dbReference type="EMBL" id="HGU32069.1"/>
    </source>
</evidence>
<dbReference type="NCBIfam" id="TIGR00233">
    <property type="entry name" value="trpS"/>
    <property type="match status" value="1"/>
</dbReference>
<feature type="binding site" evidence="8">
    <location>
        <begin position="151"/>
        <end position="153"/>
    </location>
    <ligand>
        <name>ATP</name>
        <dbReference type="ChEBI" id="CHEBI:30616"/>
    </ligand>
</feature>
<dbReference type="EMBL" id="DSUH01000097">
    <property type="protein sequence ID" value="HGU32069.1"/>
    <property type="molecule type" value="Genomic_DNA"/>
</dbReference>
<feature type="short sequence motif" description="'HIGH' region" evidence="8">
    <location>
        <begin position="13"/>
        <end position="21"/>
    </location>
</feature>
<feature type="binding site" evidence="8">
    <location>
        <begin position="12"/>
        <end position="14"/>
    </location>
    <ligand>
        <name>ATP</name>
        <dbReference type="ChEBI" id="CHEBI:30616"/>
    </ligand>
</feature>
<evidence type="ECO:0000256" key="5">
    <source>
        <dbReference type="ARBA" id="ARBA00022917"/>
    </source>
</evidence>
<dbReference type="InterPro" id="IPR002305">
    <property type="entry name" value="aa-tRNA-synth_Ic"/>
</dbReference>
<comment type="subunit">
    <text evidence="8">Homodimer.</text>
</comment>
<feature type="binding site" evidence="8">
    <location>
        <position position="189"/>
    </location>
    <ligand>
        <name>ATP</name>
        <dbReference type="ChEBI" id="CHEBI:30616"/>
    </ligand>
</feature>
<organism evidence="10">
    <name type="scientific">Desulfatirhabdium butyrativorans</name>
    <dbReference type="NCBI Taxonomy" id="340467"/>
    <lineage>
        <taxon>Bacteria</taxon>
        <taxon>Pseudomonadati</taxon>
        <taxon>Thermodesulfobacteriota</taxon>
        <taxon>Desulfobacteria</taxon>
        <taxon>Desulfobacterales</taxon>
        <taxon>Desulfatirhabdiaceae</taxon>
        <taxon>Desulfatirhabdium</taxon>
    </lineage>
</organism>
<keyword evidence="8" id="KW-0963">Cytoplasm</keyword>
<evidence type="ECO:0000256" key="4">
    <source>
        <dbReference type="ARBA" id="ARBA00022840"/>
    </source>
</evidence>
<comment type="caution">
    <text evidence="10">The sequence shown here is derived from an EMBL/GenBank/DDBJ whole genome shotgun (WGS) entry which is preliminary data.</text>
</comment>
<evidence type="ECO:0000256" key="6">
    <source>
        <dbReference type="ARBA" id="ARBA00023146"/>
    </source>
</evidence>